<protein>
    <recommendedName>
        <fullName evidence="3">F-box domain-containing protein</fullName>
    </recommendedName>
</protein>
<organism evidence="1 2">
    <name type="scientific">Diaporthe australafricana</name>
    <dbReference type="NCBI Taxonomy" id="127596"/>
    <lineage>
        <taxon>Eukaryota</taxon>
        <taxon>Fungi</taxon>
        <taxon>Dikarya</taxon>
        <taxon>Ascomycota</taxon>
        <taxon>Pezizomycotina</taxon>
        <taxon>Sordariomycetes</taxon>
        <taxon>Sordariomycetidae</taxon>
        <taxon>Diaporthales</taxon>
        <taxon>Diaporthaceae</taxon>
        <taxon>Diaporthe</taxon>
    </lineage>
</organism>
<dbReference type="Proteomes" id="UP001583177">
    <property type="component" value="Unassembled WGS sequence"/>
</dbReference>
<gene>
    <name evidence="1" type="ORF">Daus18300_008149</name>
</gene>
<evidence type="ECO:0008006" key="3">
    <source>
        <dbReference type="Google" id="ProtNLM"/>
    </source>
</evidence>
<dbReference type="EMBL" id="JAWRVE010000075">
    <property type="protein sequence ID" value="KAL1862994.1"/>
    <property type="molecule type" value="Genomic_DNA"/>
</dbReference>
<comment type="caution">
    <text evidence="1">The sequence shown here is derived from an EMBL/GenBank/DDBJ whole genome shotgun (WGS) entry which is preliminary data.</text>
</comment>
<evidence type="ECO:0000313" key="2">
    <source>
        <dbReference type="Proteomes" id="UP001583177"/>
    </source>
</evidence>
<accession>A0ABR3WJC3</accession>
<sequence length="226" mass="25988">MVRESHIHPRSEPRLLSPLEALPIEILEIFLSQMGSPEDLYAAIRASPLLLDVFLGKREHILIRTIQSALHPDIFMELLGFVHLPSCRNLQHVPQIPHGWDWDGTALTASEWSDLRRMEQSKFILHHQTEHLARIDQALAEGIQLFEMPDPRRPVGPEKLTFKQAVNTIARIYRHMRRANLISASFTEDCVEAQRKDLRVRIIFRMGALLLPTGTSVTHTFLAQYI</sequence>
<name>A0ABR3WJC3_9PEZI</name>
<keyword evidence="2" id="KW-1185">Reference proteome</keyword>
<reference evidence="1 2" key="1">
    <citation type="journal article" date="2024" name="IMA Fungus">
        <title>IMA Genome - F19 : A genome assembly and annotation guide to empower mycologists, including annotated draft genome sequences of Ceratocystis pirilliformis, Diaporthe australafricana, Fusarium ophioides, Paecilomyces lecythidis, and Sporothrix stenoceras.</title>
        <authorList>
            <person name="Aylward J."/>
            <person name="Wilson A.M."/>
            <person name="Visagie C.M."/>
            <person name="Spraker J."/>
            <person name="Barnes I."/>
            <person name="Buitendag C."/>
            <person name="Ceriani C."/>
            <person name="Del Mar Angel L."/>
            <person name="du Plessis D."/>
            <person name="Fuchs T."/>
            <person name="Gasser K."/>
            <person name="Kramer D."/>
            <person name="Li W."/>
            <person name="Munsamy K."/>
            <person name="Piso A."/>
            <person name="Price J.L."/>
            <person name="Sonnekus B."/>
            <person name="Thomas C."/>
            <person name="van der Nest A."/>
            <person name="van Dijk A."/>
            <person name="van Heerden A."/>
            <person name="van Vuuren N."/>
            <person name="Yilmaz N."/>
            <person name="Duong T.A."/>
            <person name="van der Merwe N.A."/>
            <person name="Wingfield M.J."/>
            <person name="Wingfield B.D."/>
        </authorList>
    </citation>
    <scope>NUCLEOTIDE SEQUENCE [LARGE SCALE GENOMIC DNA]</scope>
    <source>
        <strain evidence="1 2">CMW 18300</strain>
    </source>
</reference>
<evidence type="ECO:0000313" key="1">
    <source>
        <dbReference type="EMBL" id="KAL1862994.1"/>
    </source>
</evidence>
<proteinExistence type="predicted"/>